<sequence length="235" mass="25034">MNLGIVHGRSVGLELSLDDLQKVSDEVPFLADLKPSDKYVLEDVHKIGGTPAVIRYLLELGYLGGDCMTVTGKKMAENAQSYPRLPDGQVGPALVFEGEEAMLVAISENPSSFKGKAVVIRGVGPKGGPGMPEMLTPTSAIMGAGLGKVPFSGGSRGFVVGHICPEAQDGGSIRLVQNGDLISIDVQKRAINVELTDAELNERRKKWNPPPLKADRGVLHKEGTDNLAYTAYIID</sequence>
<dbReference type="GO" id="GO:0009082">
    <property type="term" value="P:branched-chain amino acid biosynthetic process"/>
    <property type="evidence" value="ECO:0007669"/>
    <property type="project" value="TreeGrafter"/>
</dbReference>
<dbReference type="Proteomes" id="UP000436088">
    <property type="component" value="Unassembled WGS sequence"/>
</dbReference>
<evidence type="ECO:0000259" key="3">
    <source>
        <dbReference type="Pfam" id="PF00920"/>
    </source>
</evidence>
<dbReference type="GO" id="GO:0004160">
    <property type="term" value="F:dihydroxy-acid dehydratase activity"/>
    <property type="evidence" value="ECO:0007669"/>
    <property type="project" value="TreeGrafter"/>
</dbReference>
<dbReference type="Pfam" id="PF00920">
    <property type="entry name" value="ILVD_EDD_N"/>
    <property type="match status" value="1"/>
</dbReference>
<keyword evidence="6" id="KW-1185">Reference proteome</keyword>
<evidence type="ECO:0000313" key="6">
    <source>
        <dbReference type="Proteomes" id="UP000436088"/>
    </source>
</evidence>
<feature type="domain" description="Dihydroxy-acid/6-phosphogluconate dehydratase C-terminal" evidence="4">
    <location>
        <begin position="90"/>
        <end position="221"/>
    </location>
</feature>
<accession>A0A6A3BEP0</accession>
<proteinExistence type="inferred from homology"/>
<gene>
    <name evidence="5" type="ORF">F3Y22_tig00110195pilonHSYRG00184</name>
</gene>
<dbReference type="AlphaFoldDB" id="A0A6A3BEP0"/>
<name>A0A6A3BEP0_HIBSY</name>
<dbReference type="InterPro" id="IPR037237">
    <property type="entry name" value="IlvD/EDD_N"/>
</dbReference>
<dbReference type="InterPro" id="IPR042096">
    <property type="entry name" value="Dihydro-acid_dehy_C"/>
</dbReference>
<evidence type="ECO:0000259" key="4">
    <source>
        <dbReference type="Pfam" id="PF24877"/>
    </source>
</evidence>
<feature type="domain" description="Dihydroxy-acid/6-phosphogluconate dehydratase N-terminal" evidence="3">
    <location>
        <begin position="9"/>
        <end position="78"/>
    </location>
</feature>
<evidence type="ECO:0000313" key="5">
    <source>
        <dbReference type="EMBL" id="KAE8714557.1"/>
    </source>
</evidence>
<organism evidence="5 6">
    <name type="scientific">Hibiscus syriacus</name>
    <name type="common">Rose of Sharon</name>
    <dbReference type="NCBI Taxonomy" id="106335"/>
    <lineage>
        <taxon>Eukaryota</taxon>
        <taxon>Viridiplantae</taxon>
        <taxon>Streptophyta</taxon>
        <taxon>Embryophyta</taxon>
        <taxon>Tracheophyta</taxon>
        <taxon>Spermatophyta</taxon>
        <taxon>Magnoliopsida</taxon>
        <taxon>eudicotyledons</taxon>
        <taxon>Gunneridae</taxon>
        <taxon>Pentapetalae</taxon>
        <taxon>rosids</taxon>
        <taxon>malvids</taxon>
        <taxon>Malvales</taxon>
        <taxon>Malvaceae</taxon>
        <taxon>Malvoideae</taxon>
        <taxon>Hibiscus</taxon>
    </lineage>
</organism>
<keyword evidence="2" id="KW-0456">Lyase</keyword>
<dbReference type="Pfam" id="PF24877">
    <property type="entry name" value="ILV_EDD_C"/>
    <property type="match status" value="1"/>
</dbReference>
<evidence type="ECO:0000256" key="1">
    <source>
        <dbReference type="ARBA" id="ARBA00006486"/>
    </source>
</evidence>
<dbReference type="InterPro" id="IPR000581">
    <property type="entry name" value="ILV_EDD_N"/>
</dbReference>
<dbReference type="InterPro" id="IPR056740">
    <property type="entry name" value="ILV_EDD_C"/>
</dbReference>
<comment type="caution">
    <text evidence="5">The sequence shown here is derived from an EMBL/GenBank/DDBJ whole genome shotgun (WGS) entry which is preliminary data.</text>
</comment>
<dbReference type="EMBL" id="VEPZ02000870">
    <property type="protein sequence ID" value="KAE8714557.1"/>
    <property type="molecule type" value="Genomic_DNA"/>
</dbReference>
<protein>
    <submittedName>
        <fullName evidence="5">Dihydroxy-acid dehydratase</fullName>
    </submittedName>
</protein>
<dbReference type="Gene3D" id="3.50.30.80">
    <property type="entry name" value="IlvD/EDD C-terminal domain-like"/>
    <property type="match status" value="1"/>
</dbReference>
<dbReference type="SUPFAM" id="SSF143975">
    <property type="entry name" value="IlvD/EDD N-terminal domain-like"/>
    <property type="match status" value="1"/>
</dbReference>
<dbReference type="PANTHER" id="PTHR21000">
    <property type="entry name" value="DIHYDROXY-ACID DEHYDRATASE DAD"/>
    <property type="match status" value="1"/>
</dbReference>
<dbReference type="GO" id="GO:0009570">
    <property type="term" value="C:chloroplast stroma"/>
    <property type="evidence" value="ECO:0007669"/>
    <property type="project" value="TreeGrafter"/>
</dbReference>
<evidence type="ECO:0000256" key="2">
    <source>
        <dbReference type="ARBA" id="ARBA00023239"/>
    </source>
</evidence>
<comment type="similarity">
    <text evidence="1">Belongs to the IlvD/Edd family.</text>
</comment>
<dbReference type="SUPFAM" id="SSF52016">
    <property type="entry name" value="LeuD/IlvD-like"/>
    <property type="match status" value="1"/>
</dbReference>
<dbReference type="InterPro" id="IPR050165">
    <property type="entry name" value="DHAD_IlvD/Edd"/>
</dbReference>
<reference evidence="5" key="1">
    <citation type="submission" date="2019-09" db="EMBL/GenBank/DDBJ databases">
        <title>Draft genome information of white flower Hibiscus syriacus.</title>
        <authorList>
            <person name="Kim Y.-M."/>
        </authorList>
    </citation>
    <scope>NUCLEOTIDE SEQUENCE [LARGE SCALE GENOMIC DNA]</scope>
    <source>
        <strain evidence="5">YM2019G1</strain>
    </source>
</reference>
<dbReference type="PANTHER" id="PTHR21000:SF5">
    <property type="entry name" value="DIHYDROXY-ACID DEHYDRATASE, MITOCHONDRIAL"/>
    <property type="match status" value="1"/>
</dbReference>